<keyword evidence="2" id="KW-1185">Reference proteome</keyword>
<protein>
    <submittedName>
        <fullName evidence="1">Uncharacterized protein</fullName>
    </submittedName>
</protein>
<dbReference type="RefSeq" id="WP_111920344.1">
    <property type="nucleotide sequence ID" value="NZ_CAUWHR010000030.1"/>
</dbReference>
<name>A0A2Z4UCZ9_9FIRM</name>
<reference evidence="2" key="1">
    <citation type="submission" date="2018-06" db="EMBL/GenBank/DDBJ databases">
        <title>Description of Blautia argi sp. nov., a new anaerobic isolated from dog feces.</title>
        <authorList>
            <person name="Chang Y.-H."/>
            <person name="Paek J."/>
            <person name="Shin Y."/>
        </authorList>
    </citation>
    <scope>NUCLEOTIDE SEQUENCE [LARGE SCALE GENOMIC DNA]</scope>
    <source>
        <strain evidence="2">KCTC 15426</strain>
    </source>
</reference>
<organism evidence="1 2">
    <name type="scientific">Blautia argi</name>
    <dbReference type="NCBI Taxonomy" id="1912897"/>
    <lineage>
        <taxon>Bacteria</taxon>
        <taxon>Bacillati</taxon>
        <taxon>Bacillota</taxon>
        <taxon>Clostridia</taxon>
        <taxon>Lachnospirales</taxon>
        <taxon>Lachnospiraceae</taxon>
        <taxon>Blautia</taxon>
    </lineage>
</organism>
<gene>
    <name evidence="1" type="ORF">DQQ01_12700</name>
</gene>
<evidence type="ECO:0000313" key="1">
    <source>
        <dbReference type="EMBL" id="AWY98858.1"/>
    </source>
</evidence>
<dbReference type="AlphaFoldDB" id="A0A2Z4UCZ9"/>
<evidence type="ECO:0000313" key="2">
    <source>
        <dbReference type="Proteomes" id="UP000250003"/>
    </source>
</evidence>
<dbReference type="OrthoDB" id="2061829at2"/>
<dbReference type="EMBL" id="CP030280">
    <property type="protein sequence ID" value="AWY98858.1"/>
    <property type="molecule type" value="Genomic_DNA"/>
</dbReference>
<proteinExistence type="predicted"/>
<dbReference type="Proteomes" id="UP000250003">
    <property type="component" value="Chromosome"/>
</dbReference>
<accession>A0A2Z4UCZ9</accession>
<dbReference type="KEGG" id="blau:DQQ01_12700"/>
<sequence length="101" mass="11907">MTVMQIMYGNPVMTVKGISEQFHISDRTARKHMKEIEENHERYGDYAVMGEGTLKRVNFLAFSDYWKWKKMLADKNARKHVPEYNPQEIAKAMGFYGKEDL</sequence>